<feature type="domain" description="Polysaccharide biosynthesis protein CapD-like" evidence="3">
    <location>
        <begin position="288"/>
        <end position="570"/>
    </location>
</feature>
<keyword evidence="2" id="KW-0472">Membrane</keyword>
<dbReference type="EMBL" id="AP022822">
    <property type="protein sequence ID" value="BCA85001.1"/>
    <property type="molecule type" value="Genomic_DNA"/>
</dbReference>
<reference evidence="4 5" key="1">
    <citation type="submission" date="2020-02" db="EMBL/GenBank/DDBJ databases">
        <title>Characterization of vanA genotype vancomycin-resistant Enterococcus saigonensis VE80.</title>
        <authorList>
            <person name="Harada T."/>
            <person name="Motooka D."/>
            <person name="Nakamura S."/>
            <person name="Yamamoto Y."/>
            <person name="Kawahara R."/>
            <person name="Kawatsu K."/>
        </authorList>
    </citation>
    <scope>NUCLEOTIDE SEQUENCE [LARGE SCALE GENOMIC DNA]</scope>
    <source>
        <strain evidence="4 5">VE80</strain>
    </source>
</reference>
<sequence>MFALTRRRKIAILVVVDCILIAIANLLAYVFMKPFVPISEKFVFLSTLLSIGLYLVFGFTFHVFTRINRYTNLREMIAIFLATTFQSLVSLIVLSFFADHLFSRRLELFTYILATFLIISSRLIWRLFVEWRNMRGTNQDINEEKRTLIVGAGEGGRILLNSFLGSKTAGDIDVIGFVDDDPNKQKIYLSGRRVLGKVRDLPELVRQNNIDMVTIAIPSLQRKKLREIFQLLESSEVKVNTMPSMEEVAAGKVSLSRLKEIDVVDLLGREEVTLDIASIKDQLTGKTILVTGAGGSIGSEICRQVSNFNPKRILLLGHGENSIYQIHRELTTKYKDKIIDYVPIIADVQDRKLIFELMERYQPDIVYHAAAHKHVPLMEYNPRESVKNNVFGTKNVAEAAKANNVKNFVMISTDKANNPPNVMGSTKRIAEMIVTSLNETGKTKFSAVRFGNVLGSRGSVIPLFREQIAKGGPVTVTDFRMTRYFMTIPEASRLVIQSGALAKGGEIFVLDMGEPVKILDLAKNMIRLSGYSEDDIKIVEAGIRPGEKLYEELMLDKERNDEEVYEKIFVGNIKGFDLEHVMTFVQSLANVDDKELAKEVVAFANASSK</sequence>
<feature type="transmembrane region" description="Helical" evidence="2">
    <location>
        <begin position="76"/>
        <end position="96"/>
    </location>
</feature>
<evidence type="ECO:0000256" key="2">
    <source>
        <dbReference type="SAM" id="Phobius"/>
    </source>
</evidence>
<feature type="transmembrane region" description="Helical" evidence="2">
    <location>
        <begin position="43"/>
        <end position="64"/>
    </location>
</feature>
<dbReference type="Pfam" id="PF02719">
    <property type="entry name" value="Polysacc_synt_2"/>
    <property type="match status" value="1"/>
</dbReference>
<keyword evidence="2" id="KW-1133">Transmembrane helix</keyword>
<keyword evidence="2" id="KW-0812">Transmembrane</keyword>
<dbReference type="InterPro" id="IPR036291">
    <property type="entry name" value="NAD(P)-bd_dom_sf"/>
</dbReference>
<accession>A0A679IK54</accession>
<dbReference type="SUPFAM" id="SSF51735">
    <property type="entry name" value="NAD(P)-binding Rossmann-fold domains"/>
    <property type="match status" value="2"/>
</dbReference>
<dbReference type="Pfam" id="PF13727">
    <property type="entry name" value="CoA_binding_3"/>
    <property type="match status" value="1"/>
</dbReference>
<dbReference type="Gene3D" id="3.40.50.720">
    <property type="entry name" value="NAD(P)-binding Rossmann-like Domain"/>
    <property type="match status" value="2"/>
</dbReference>
<feature type="transmembrane region" description="Helical" evidence="2">
    <location>
        <begin position="12"/>
        <end position="31"/>
    </location>
</feature>
<comment type="similarity">
    <text evidence="1">Belongs to the polysaccharide synthase family.</text>
</comment>
<dbReference type="InterPro" id="IPR003869">
    <property type="entry name" value="Polysac_CapD-like"/>
</dbReference>
<name>A0A679IK54_9ENTE</name>
<organism evidence="4 5">
    <name type="scientific">Enterococcus saigonensis</name>
    <dbReference type="NCBI Taxonomy" id="1805431"/>
    <lineage>
        <taxon>Bacteria</taxon>
        <taxon>Bacillati</taxon>
        <taxon>Bacillota</taxon>
        <taxon>Bacilli</taxon>
        <taxon>Lactobacillales</taxon>
        <taxon>Enterococcaceae</taxon>
        <taxon>Enterococcus</taxon>
    </lineage>
</organism>
<dbReference type="AlphaFoldDB" id="A0A679IK54"/>
<keyword evidence="5" id="KW-1185">Reference proteome</keyword>
<dbReference type="KEGG" id="esg:EsVE80_05240"/>
<evidence type="ECO:0000259" key="3">
    <source>
        <dbReference type="Pfam" id="PF02719"/>
    </source>
</evidence>
<evidence type="ECO:0000313" key="4">
    <source>
        <dbReference type="EMBL" id="BCA85001.1"/>
    </source>
</evidence>
<dbReference type="Proteomes" id="UP000502998">
    <property type="component" value="Chromosome"/>
</dbReference>
<dbReference type="CDD" id="cd05237">
    <property type="entry name" value="UDP_invert_4-6DH_SDR_e"/>
    <property type="match status" value="1"/>
</dbReference>
<dbReference type="PANTHER" id="PTHR43318">
    <property type="entry name" value="UDP-N-ACETYLGLUCOSAMINE 4,6-DEHYDRATASE"/>
    <property type="match status" value="1"/>
</dbReference>
<dbReference type="PANTHER" id="PTHR43318:SF1">
    <property type="entry name" value="POLYSACCHARIDE BIOSYNTHESIS PROTEIN EPSC-RELATED"/>
    <property type="match status" value="1"/>
</dbReference>
<protein>
    <submittedName>
        <fullName evidence="4">Short-chain dehydrogenase</fullName>
    </submittedName>
</protein>
<feature type="transmembrane region" description="Helical" evidence="2">
    <location>
        <begin position="108"/>
        <end position="125"/>
    </location>
</feature>
<gene>
    <name evidence="4" type="primary">capD</name>
    <name evidence="4" type="ORF">EsVE80_05240</name>
</gene>
<proteinExistence type="inferred from homology"/>
<dbReference type="RefSeq" id="WP_173102367.1">
    <property type="nucleotide sequence ID" value="NZ_AP022822.1"/>
</dbReference>
<evidence type="ECO:0000313" key="5">
    <source>
        <dbReference type="Proteomes" id="UP000502998"/>
    </source>
</evidence>
<evidence type="ECO:0000256" key="1">
    <source>
        <dbReference type="ARBA" id="ARBA00007430"/>
    </source>
</evidence>
<dbReference type="InterPro" id="IPR051203">
    <property type="entry name" value="Polysaccharide_Synthase-Rel"/>
</dbReference>